<dbReference type="Proteomes" id="UP000299102">
    <property type="component" value="Unassembled WGS sequence"/>
</dbReference>
<gene>
    <name evidence="2" type="ORF">EVAR_91757_1</name>
</gene>
<feature type="compositionally biased region" description="Basic and acidic residues" evidence="1">
    <location>
        <begin position="93"/>
        <end position="106"/>
    </location>
</feature>
<feature type="region of interest" description="Disordered" evidence="1">
    <location>
        <begin position="81"/>
        <end position="106"/>
    </location>
</feature>
<organism evidence="2 3">
    <name type="scientific">Eumeta variegata</name>
    <name type="common">Bagworm moth</name>
    <name type="synonym">Eumeta japonica</name>
    <dbReference type="NCBI Taxonomy" id="151549"/>
    <lineage>
        <taxon>Eukaryota</taxon>
        <taxon>Metazoa</taxon>
        <taxon>Ecdysozoa</taxon>
        <taxon>Arthropoda</taxon>
        <taxon>Hexapoda</taxon>
        <taxon>Insecta</taxon>
        <taxon>Pterygota</taxon>
        <taxon>Neoptera</taxon>
        <taxon>Endopterygota</taxon>
        <taxon>Lepidoptera</taxon>
        <taxon>Glossata</taxon>
        <taxon>Ditrysia</taxon>
        <taxon>Tineoidea</taxon>
        <taxon>Psychidae</taxon>
        <taxon>Oiketicinae</taxon>
        <taxon>Eumeta</taxon>
    </lineage>
</organism>
<dbReference type="AlphaFoldDB" id="A0A4C1SJA8"/>
<keyword evidence="3" id="KW-1185">Reference proteome</keyword>
<evidence type="ECO:0000313" key="3">
    <source>
        <dbReference type="Proteomes" id="UP000299102"/>
    </source>
</evidence>
<proteinExistence type="predicted"/>
<feature type="compositionally biased region" description="Polar residues" evidence="1">
    <location>
        <begin position="1"/>
        <end position="17"/>
    </location>
</feature>
<feature type="compositionally biased region" description="Basic and acidic residues" evidence="1">
    <location>
        <begin position="25"/>
        <end position="37"/>
    </location>
</feature>
<name>A0A4C1SJA8_EUMVA</name>
<reference evidence="2 3" key="1">
    <citation type="journal article" date="2019" name="Commun. Biol.">
        <title>The bagworm genome reveals a unique fibroin gene that provides high tensile strength.</title>
        <authorList>
            <person name="Kono N."/>
            <person name="Nakamura H."/>
            <person name="Ohtoshi R."/>
            <person name="Tomita M."/>
            <person name="Numata K."/>
            <person name="Arakawa K."/>
        </authorList>
    </citation>
    <scope>NUCLEOTIDE SEQUENCE [LARGE SCALE GENOMIC DNA]</scope>
</reference>
<feature type="region of interest" description="Disordered" evidence="1">
    <location>
        <begin position="1"/>
        <end position="62"/>
    </location>
</feature>
<evidence type="ECO:0000313" key="2">
    <source>
        <dbReference type="EMBL" id="GBP02085.1"/>
    </source>
</evidence>
<comment type="caution">
    <text evidence="2">The sequence shown here is derived from an EMBL/GenBank/DDBJ whole genome shotgun (WGS) entry which is preliminary data.</text>
</comment>
<evidence type="ECO:0000256" key="1">
    <source>
        <dbReference type="SAM" id="MobiDB-lite"/>
    </source>
</evidence>
<accession>A0A4C1SJA8</accession>
<sequence length="106" mass="11725">MPIGARNTQMADCQSPYQDPGAGVPREKMPVFPDRRSSPSSNFSDRTGGHHFTTTPRDGCHSSMMSVYPLQLLISGRLGNSSVWTSKMGPSPLDRRSYPRREDARA</sequence>
<dbReference type="EMBL" id="BGZK01003512">
    <property type="protein sequence ID" value="GBP02085.1"/>
    <property type="molecule type" value="Genomic_DNA"/>
</dbReference>
<protein>
    <submittedName>
        <fullName evidence="2">Uncharacterized protein</fullName>
    </submittedName>
</protein>